<dbReference type="PANTHER" id="PTHR43968">
    <property type="match status" value="1"/>
</dbReference>
<dbReference type="InterPro" id="IPR050983">
    <property type="entry name" value="GST_Omega/HSP26"/>
</dbReference>
<dbReference type="GO" id="GO:0045174">
    <property type="term" value="F:glutathione dehydrogenase (ascorbate) activity"/>
    <property type="evidence" value="ECO:0007669"/>
    <property type="project" value="UniProtKB-UniRule"/>
</dbReference>
<protein>
    <recommendedName>
        <fullName evidence="6">Glutathione S-transferase omega</fullName>
        <shortName evidence="6">GSTO</shortName>
        <ecNumber evidence="6">1.20.4.2</ecNumber>
        <ecNumber evidence="6">1.8.5.1</ecNumber>
        <ecNumber evidence="6">2.5.1.18</ecNumber>
    </recommendedName>
    <alternativeName>
        <fullName evidence="6">Glutathione-dependent dehydroascorbate reductase</fullName>
    </alternativeName>
    <alternativeName>
        <fullName evidence="6">Monomethylarsonic acid reductase</fullName>
    </alternativeName>
</protein>
<gene>
    <name evidence="9" type="ORF">ASIM_LOCUS17690</name>
</gene>
<dbReference type="EC" id="2.5.1.18" evidence="6"/>
<dbReference type="InterPro" id="IPR004045">
    <property type="entry name" value="Glutathione_S-Trfase_N"/>
</dbReference>
<dbReference type="SFLD" id="SFLDS00019">
    <property type="entry name" value="Glutathione_Transferase_(cytos"/>
    <property type="match status" value="1"/>
</dbReference>
<dbReference type="FunFam" id="3.40.30.10:FF:000123">
    <property type="entry name" value="Glutathione transferase o1"/>
    <property type="match status" value="1"/>
</dbReference>
<dbReference type="SUPFAM" id="SSF52833">
    <property type="entry name" value="Thioredoxin-like"/>
    <property type="match status" value="1"/>
</dbReference>
<dbReference type="InterPro" id="IPR010987">
    <property type="entry name" value="Glutathione-S-Trfase_C-like"/>
</dbReference>
<keyword evidence="10" id="KW-1185">Reference proteome</keyword>
<dbReference type="OrthoDB" id="4951845at2759"/>
<dbReference type="InterPro" id="IPR036282">
    <property type="entry name" value="Glutathione-S-Trfase_C_sf"/>
</dbReference>
<organism evidence="11">
    <name type="scientific">Anisakis simplex</name>
    <name type="common">Herring worm</name>
    <dbReference type="NCBI Taxonomy" id="6269"/>
    <lineage>
        <taxon>Eukaryota</taxon>
        <taxon>Metazoa</taxon>
        <taxon>Ecdysozoa</taxon>
        <taxon>Nematoda</taxon>
        <taxon>Chromadorea</taxon>
        <taxon>Rhabditida</taxon>
        <taxon>Spirurina</taxon>
        <taxon>Ascaridomorpha</taxon>
        <taxon>Ascaridoidea</taxon>
        <taxon>Anisakidae</taxon>
        <taxon>Anisakis</taxon>
        <taxon>Anisakis simplex complex</taxon>
    </lineage>
</organism>
<dbReference type="PROSITE" id="PS50405">
    <property type="entry name" value="GST_CTER"/>
    <property type="match status" value="1"/>
</dbReference>
<evidence type="ECO:0000313" key="10">
    <source>
        <dbReference type="Proteomes" id="UP000267096"/>
    </source>
</evidence>
<evidence type="ECO:0000313" key="9">
    <source>
        <dbReference type="EMBL" id="VDK61081.1"/>
    </source>
</evidence>
<keyword evidence="2 6" id="KW-0560">Oxidoreductase</keyword>
<comment type="function">
    <text evidence="6">Exhibits glutathione-dependent thiol transferase activity. Has high dehydroascorbate reductase activity and may contribute to the recycling of ascorbic acid. Participates in the biotransformation of inorganic arsenic and reduces monomethylarsonic acid (MMA).</text>
</comment>
<evidence type="ECO:0000256" key="4">
    <source>
        <dbReference type="ARBA" id="ARBA00048353"/>
    </source>
</evidence>
<dbReference type="EC" id="1.20.4.2" evidence="6"/>
<proteinExistence type="inferred from homology"/>
<dbReference type="PRINTS" id="PR01625">
    <property type="entry name" value="GSTRNSFRASEO"/>
</dbReference>
<dbReference type="SFLD" id="SFLDG00358">
    <property type="entry name" value="Main_(cytGST)"/>
    <property type="match status" value="1"/>
</dbReference>
<evidence type="ECO:0000313" key="11">
    <source>
        <dbReference type="WBParaSite" id="ASIM_0001828901-mRNA-1"/>
    </source>
</evidence>
<dbReference type="InterPro" id="IPR036249">
    <property type="entry name" value="Thioredoxin-like_sf"/>
</dbReference>
<dbReference type="InterPro" id="IPR040079">
    <property type="entry name" value="Glutathione_S-Trfase"/>
</dbReference>
<dbReference type="PROSITE" id="PS50404">
    <property type="entry name" value="GST_NTER"/>
    <property type="match status" value="1"/>
</dbReference>
<accession>A0A0M3KBE2</accession>
<keyword evidence="6" id="KW-0808">Transferase</keyword>
<comment type="similarity">
    <text evidence="1 6">Belongs to the GST superfamily. Omega family.</text>
</comment>
<dbReference type="SUPFAM" id="SSF47616">
    <property type="entry name" value="GST C-terminal domain-like"/>
    <property type="match status" value="1"/>
</dbReference>
<dbReference type="Pfam" id="PF00043">
    <property type="entry name" value="GST_C"/>
    <property type="match status" value="1"/>
</dbReference>
<dbReference type="EC" id="1.8.5.1" evidence="6"/>
<feature type="domain" description="GST C-terminal" evidence="8">
    <location>
        <begin position="112"/>
        <end position="265"/>
    </location>
</feature>
<dbReference type="InterPro" id="IPR005442">
    <property type="entry name" value="GST_omega"/>
</dbReference>
<dbReference type="WBParaSite" id="ASIM_0001828901-mRNA-1">
    <property type="protein sequence ID" value="ASIM_0001828901-mRNA-1"/>
    <property type="gene ID" value="ASIM_0001828901"/>
</dbReference>
<evidence type="ECO:0000259" key="8">
    <source>
        <dbReference type="PROSITE" id="PS50405"/>
    </source>
</evidence>
<evidence type="ECO:0000259" key="7">
    <source>
        <dbReference type="PROSITE" id="PS50404"/>
    </source>
</evidence>
<dbReference type="InterPro" id="IPR004046">
    <property type="entry name" value="GST_C"/>
</dbReference>
<comment type="catalytic activity">
    <reaction evidence="3 6">
        <text>RX + glutathione = an S-substituted glutathione + a halide anion + H(+)</text>
        <dbReference type="Rhea" id="RHEA:16437"/>
        <dbReference type="ChEBI" id="CHEBI:15378"/>
        <dbReference type="ChEBI" id="CHEBI:16042"/>
        <dbReference type="ChEBI" id="CHEBI:17792"/>
        <dbReference type="ChEBI" id="CHEBI:57925"/>
        <dbReference type="ChEBI" id="CHEBI:90779"/>
        <dbReference type="EC" id="2.5.1.18"/>
    </reaction>
</comment>
<dbReference type="EMBL" id="UYRR01034450">
    <property type="protein sequence ID" value="VDK61081.1"/>
    <property type="molecule type" value="Genomic_DNA"/>
</dbReference>
<comment type="catalytic activity">
    <reaction evidence="4 6">
        <text>methylarsonate + 2 glutathione + H(+) = methylarsonous acid + glutathione disulfide + H2O</text>
        <dbReference type="Rhea" id="RHEA:15969"/>
        <dbReference type="ChEBI" id="CHEBI:15377"/>
        <dbReference type="ChEBI" id="CHEBI:15378"/>
        <dbReference type="ChEBI" id="CHEBI:17826"/>
        <dbReference type="ChEBI" id="CHEBI:33409"/>
        <dbReference type="ChEBI" id="CHEBI:57925"/>
        <dbReference type="ChEBI" id="CHEBI:58297"/>
        <dbReference type="EC" id="1.20.4.2"/>
    </reaction>
</comment>
<sequence>MNLIRLCGDYQLITEIVQGDPMPDDPKPHVFRVYSMRFCPFAQRALLYLARKGIKAEVVNIDLSNKPDWYFKKHPQGNLPTLEHDGKIIIESTVIVQYLDELFPETSVLPTDPYERAQHRILYEQVSPVNEMISSPYGMLWGDDERIHLQFVSKYYGWMFPKGDDRKAKGEELKKEMDKAENFLKHKYFGSDQAGFVDYMIFPFYLRLSFFAGQPGIEFLEKQGFPGQKCYPRLSEWFKNMNALPEVLGVQPPPEWIEKFMNGYANGISECDLGL</sequence>
<reference evidence="11" key="1">
    <citation type="submission" date="2017-02" db="UniProtKB">
        <authorList>
            <consortium name="WormBaseParasite"/>
        </authorList>
    </citation>
    <scope>IDENTIFICATION</scope>
</reference>
<dbReference type="GO" id="GO:0004364">
    <property type="term" value="F:glutathione transferase activity"/>
    <property type="evidence" value="ECO:0007669"/>
    <property type="project" value="UniProtKB-UniRule"/>
</dbReference>
<reference evidence="9 10" key="2">
    <citation type="submission" date="2018-11" db="EMBL/GenBank/DDBJ databases">
        <authorList>
            <consortium name="Pathogen Informatics"/>
        </authorList>
    </citation>
    <scope>NUCLEOTIDE SEQUENCE [LARGE SCALE GENOMIC DNA]</scope>
</reference>
<evidence type="ECO:0000256" key="3">
    <source>
        <dbReference type="ARBA" id="ARBA00047960"/>
    </source>
</evidence>
<evidence type="ECO:0000256" key="1">
    <source>
        <dbReference type="ARBA" id="ARBA00011067"/>
    </source>
</evidence>
<comment type="catalytic activity">
    <reaction evidence="5 6">
        <text>L-dehydroascorbate + 2 glutathione = glutathione disulfide + L-ascorbate</text>
        <dbReference type="Rhea" id="RHEA:24424"/>
        <dbReference type="ChEBI" id="CHEBI:38290"/>
        <dbReference type="ChEBI" id="CHEBI:57925"/>
        <dbReference type="ChEBI" id="CHEBI:58297"/>
        <dbReference type="ChEBI" id="CHEBI:58539"/>
        <dbReference type="EC" id="1.8.5.1"/>
    </reaction>
</comment>
<dbReference type="Pfam" id="PF13417">
    <property type="entry name" value="GST_N_3"/>
    <property type="match status" value="1"/>
</dbReference>
<name>A0A0M3KBE2_ANISI</name>
<feature type="domain" description="GST N-terminal" evidence="7">
    <location>
        <begin position="29"/>
        <end position="107"/>
    </location>
</feature>
<evidence type="ECO:0000256" key="5">
    <source>
        <dbReference type="ARBA" id="ARBA00049544"/>
    </source>
</evidence>
<dbReference type="GO" id="GO:0006749">
    <property type="term" value="P:glutathione metabolic process"/>
    <property type="evidence" value="ECO:0007669"/>
    <property type="project" value="UniProtKB-UniRule"/>
</dbReference>
<dbReference type="PANTHER" id="PTHR43968:SF6">
    <property type="entry name" value="GLUTATHIONE S-TRANSFERASE OMEGA"/>
    <property type="match status" value="1"/>
</dbReference>
<dbReference type="AlphaFoldDB" id="A0A0M3KBE2"/>
<dbReference type="GO" id="GO:0050610">
    <property type="term" value="F:methylarsonate reductase activity"/>
    <property type="evidence" value="ECO:0007669"/>
    <property type="project" value="UniProtKB-UniRule"/>
</dbReference>
<dbReference type="Gene3D" id="3.40.30.10">
    <property type="entry name" value="Glutaredoxin"/>
    <property type="match status" value="1"/>
</dbReference>
<dbReference type="Gene3D" id="1.20.1050.10">
    <property type="match status" value="1"/>
</dbReference>
<dbReference type="GO" id="GO:0005737">
    <property type="term" value="C:cytoplasm"/>
    <property type="evidence" value="ECO:0007669"/>
    <property type="project" value="InterPro"/>
</dbReference>
<evidence type="ECO:0000256" key="6">
    <source>
        <dbReference type="RuleBase" id="RU368071"/>
    </source>
</evidence>
<dbReference type="Proteomes" id="UP000267096">
    <property type="component" value="Unassembled WGS sequence"/>
</dbReference>
<evidence type="ECO:0000256" key="2">
    <source>
        <dbReference type="ARBA" id="ARBA00023002"/>
    </source>
</evidence>